<evidence type="ECO:0000313" key="4">
    <source>
        <dbReference type="Proteomes" id="UP000248806"/>
    </source>
</evidence>
<dbReference type="Proteomes" id="UP000248806">
    <property type="component" value="Unassembled WGS sequence"/>
</dbReference>
<name>A0A326U896_THEHA</name>
<evidence type="ECO:0000259" key="2">
    <source>
        <dbReference type="PROSITE" id="PS51746"/>
    </source>
</evidence>
<dbReference type="PROSITE" id="PS51746">
    <property type="entry name" value="PPM_2"/>
    <property type="match status" value="1"/>
</dbReference>
<dbReference type="InterPro" id="IPR001932">
    <property type="entry name" value="PPM-type_phosphatase-like_dom"/>
</dbReference>
<organism evidence="3 4">
    <name type="scientific">Thermosporothrix hazakensis</name>
    <dbReference type="NCBI Taxonomy" id="644383"/>
    <lineage>
        <taxon>Bacteria</taxon>
        <taxon>Bacillati</taxon>
        <taxon>Chloroflexota</taxon>
        <taxon>Ktedonobacteria</taxon>
        <taxon>Ktedonobacterales</taxon>
        <taxon>Thermosporotrichaceae</taxon>
        <taxon>Thermosporothrix</taxon>
    </lineage>
</organism>
<feature type="transmembrane region" description="Helical" evidence="1">
    <location>
        <begin position="309"/>
        <end position="328"/>
    </location>
</feature>
<proteinExistence type="predicted"/>
<dbReference type="CDD" id="cd00143">
    <property type="entry name" value="PP2Cc"/>
    <property type="match status" value="1"/>
</dbReference>
<dbReference type="SUPFAM" id="SSF81606">
    <property type="entry name" value="PP2C-like"/>
    <property type="match status" value="1"/>
</dbReference>
<keyword evidence="1" id="KW-0812">Transmembrane</keyword>
<dbReference type="InterPro" id="IPR036457">
    <property type="entry name" value="PPM-type-like_dom_sf"/>
</dbReference>
<keyword evidence="1" id="KW-1133">Transmembrane helix</keyword>
<feature type="domain" description="PPM-type phosphatase" evidence="2">
    <location>
        <begin position="221"/>
        <end position="455"/>
    </location>
</feature>
<dbReference type="SMART" id="SM00332">
    <property type="entry name" value="PP2Cc"/>
    <property type="match status" value="1"/>
</dbReference>
<protein>
    <submittedName>
        <fullName evidence="3">Protein phosphatase</fullName>
    </submittedName>
</protein>
<comment type="caution">
    <text evidence="3">The sequence shown here is derived from an EMBL/GenBank/DDBJ whole genome shotgun (WGS) entry which is preliminary data.</text>
</comment>
<dbReference type="RefSeq" id="WP_111323940.1">
    <property type="nucleotide sequence ID" value="NZ_BIFX01000001.1"/>
</dbReference>
<dbReference type="OrthoDB" id="152713at2"/>
<dbReference type="AlphaFoldDB" id="A0A326U896"/>
<dbReference type="GO" id="GO:0004722">
    <property type="term" value="F:protein serine/threonine phosphatase activity"/>
    <property type="evidence" value="ECO:0007669"/>
    <property type="project" value="InterPro"/>
</dbReference>
<accession>A0A326U896</accession>
<reference evidence="3 4" key="1">
    <citation type="submission" date="2018-06" db="EMBL/GenBank/DDBJ databases">
        <title>Genomic Encyclopedia of Archaeal and Bacterial Type Strains, Phase II (KMG-II): from individual species to whole genera.</title>
        <authorList>
            <person name="Goeker M."/>
        </authorList>
    </citation>
    <scope>NUCLEOTIDE SEQUENCE [LARGE SCALE GENOMIC DNA]</scope>
    <source>
        <strain evidence="3 4">ATCC BAA-1881</strain>
    </source>
</reference>
<dbReference type="SMART" id="SM00331">
    <property type="entry name" value="PP2C_SIG"/>
    <property type="match status" value="1"/>
</dbReference>
<dbReference type="EMBL" id="QKUF01000012">
    <property type="protein sequence ID" value="PZW27497.1"/>
    <property type="molecule type" value="Genomic_DNA"/>
</dbReference>
<dbReference type="Gene3D" id="3.60.40.10">
    <property type="entry name" value="PPM-type phosphatase domain"/>
    <property type="match status" value="1"/>
</dbReference>
<evidence type="ECO:0000256" key="1">
    <source>
        <dbReference type="SAM" id="Phobius"/>
    </source>
</evidence>
<feature type="transmembrane region" description="Helical" evidence="1">
    <location>
        <begin position="12"/>
        <end position="32"/>
    </location>
</feature>
<dbReference type="Pfam" id="PF13672">
    <property type="entry name" value="PP2C_2"/>
    <property type="match status" value="1"/>
</dbReference>
<keyword evidence="1" id="KW-0472">Membrane</keyword>
<dbReference type="InterPro" id="IPR015655">
    <property type="entry name" value="PP2C"/>
</dbReference>
<gene>
    <name evidence="3" type="ORF">EI42_03584</name>
</gene>
<dbReference type="PANTHER" id="PTHR47992">
    <property type="entry name" value="PROTEIN PHOSPHATASE"/>
    <property type="match status" value="1"/>
</dbReference>
<evidence type="ECO:0000313" key="3">
    <source>
        <dbReference type="EMBL" id="PZW27497.1"/>
    </source>
</evidence>
<feature type="transmembrane region" description="Helical" evidence="1">
    <location>
        <begin position="62"/>
        <end position="95"/>
    </location>
</feature>
<sequence>METLKTSFENYRGVRIALCLVFLLAGGLLYWIPGGFPPWMWRSLFSMLPHLSALWEQRGPSLLYPLSGLVLLSLSVALFWFLFVFAVGWVVRCWWQLRDERRRFALELRETEQMARTMAARERAKEAPVHVAQPTRPLQHAAVSASRPSFGAATATVVQESAPLLTDIETKNSDELLDLALQHPQPIARPKTTAILPTEHIRYVVGMGLDPGLKRKNAPNEDNIFAMQGVRPGGDDSIPVGLFVVADGMGGHVQGQEASRLAIQTISDVVTPSLLHNAGENESFGDIIKDAVHRANLAIYRRNRQQADMMGTTVTTALLVGTMCYIVNVGDSRTYLYRAGKGLKQITRDHSIVARLAENGVIAPEAIYTHPKRNQIYRCLGDTATAEMDFFRVPLQVGDILLLCSDGLWEMVHDDEIERVLAATPTEAAHISARLVQAALKNGGADNIGLLVVCVLPAEEQ</sequence>
<keyword evidence="4" id="KW-1185">Reference proteome</keyword>